<dbReference type="InterPro" id="IPR003660">
    <property type="entry name" value="HAMP_dom"/>
</dbReference>
<keyword evidence="4 9" id="KW-1133">Transmembrane helix</keyword>
<evidence type="ECO:0000313" key="13">
    <source>
        <dbReference type="Proteomes" id="UP000746471"/>
    </source>
</evidence>
<evidence type="ECO:0000259" key="10">
    <source>
        <dbReference type="PROSITE" id="PS50111"/>
    </source>
</evidence>
<dbReference type="PANTHER" id="PTHR32089">
    <property type="entry name" value="METHYL-ACCEPTING CHEMOTAXIS PROTEIN MCPB"/>
    <property type="match status" value="1"/>
</dbReference>
<dbReference type="SUPFAM" id="SSF58104">
    <property type="entry name" value="Methyl-accepting chemotaxis protein (MCP) signaling domain"/>
    <property type="match status" value="1"/>
</dbReference>
<dbReference type="PROSITE" id="PS50885">
    <property type="entry name" value="HAMP"/>
    <property type="match status" value="1"/>
</dbReference>
<evidence type="ECO:0000256" key="6">
    <source>
        <dbReference type="ARBA" id="ARBA00023224"/>
    </source>
</evidence>
<dbReference type="InterPro" id="IPR004089">
    <property type="entry name" value="MCPsignal_dom"/>
</dbReference>
<dbReference type="Proteomes" id="UP000746471">
    <property type="component" value="Unassembled WGS sequence"/>
</dbReference>
<evidence type="ECO:0000256" key="4">
    <source>
        <dbReference type="ARBA" id="ARBA00022989"/>
    </source>
</evidence>
<dbReference type="EMBL" id="JAHBCL010000001">
    <property type="protein sequence ID" value="MBS7525217.1"/>
    <property type="molecule type" value="Genomic_DNA"/>
</dbReference>
<keyword evidence="6 8" id="KW-0807">Transducer</keyword>
<accession>A0ABS5PK67</accession>
<sequence length="594" mass="65439">MKKIRLKIQLLLLSVSSIFILLIGAYSLHHIASMNQTQLSTMHEMLSDDYDHMIKNEVDTAVGILEYYDGLFRAGSMTEKEAQAEAIAAIKLLRYNGDGYFWIDNADGILIGHPILPENEGNNRINTQDPNGVYLIQNIIDASINGTNDGFTDYMWVKPEDVNSNLQSPKRAYSKYYEPWQWIVSTGNYVDDIDALVASREAVLKHQFQNNVYGLIGMLIFSMVGSILMGMIFSRVITEPIVKLVKGFEKDTEGKITIKAVAIQSKDEIGLLAKTLNEMTEQIKQFIHGVATEADHVSKSSMTVKEATATLNQEIEEVSATTEEIAAGMEETTAISQDITAKTYEIAESARDIADKAKDATHAIDEISERAVNLTVNIEKALDDGKVFIIDAHHKMSEAEKATQSVAQIDQLSKAIIEITEQTNLLALNASIEAARAGSAGLGFSVIAEEIRKLAEHSQHTVSQIQVITQSVVESVNFMYANTGDLVNYMVKNVAKDYELMLTTSSVYRDDAEKLNEMITLFGNNAVHLSDVIQEMTRAMNEIAVATSESAEGAGDIAGSIDNITGKAHELSRTADATERYAESLVKLVSQFNL</sequence>
<evidence type="ECO:0000256" key="2">
    <source>
        <dbReference type="ARBA" id="ARBA00022475"/>
    </source>
</evidence>
<dbReference type="Pfam" id="PF00015">
    <property type="entry name" value="MCPsignal"/>
    <property type="match status" value="1"/>
</dbReference>
<gene>
    <name evidence="12" type="ORF">KHM83_00855</name>
</gene>
<evidence type="ECO:0000256" key="9">
    <source>
        <dbReference type="SAM" id="Phobius"/>
    </source>
</evidence>
<dbReference type="SMART" id="SM01049">
    <property type="entry name" value="Cache_2"/>
    <property type="match status" value="1"/>
</dbReference>
<protein>
    <submittedName>
        <fullName evidence="12">Methyl-accepting chemotaxis protein</fullName>
    </submittedName>
</protein>
<dbReference type="Pfam" id="PF17200">
    <property type="entry name" value="sCache_2"/>
    <property type="match status" value="1"/>
</dbReference>
<dbReference type="SMART" id="SM00304">
    <property type="entry name" value="HAMP"/>
    <property type="match status" value="2"/>
</dbReference>
<evidence type="ECO:0000259" key="11">
    <source>
        <dbReference type="PROSITE" id="PS50885"/>
    </source>
</evidence>
<reference evidence="12 13" key="1">
    <citation type="submission" date="2021-05" db="EMBL/GenBank/DDBJ databases">
        <title>Fusibacter ferrireducens sp. nov., an anaerobic, sulfur- and Fe-reducing bacterium isolated from the mangrove sediment.</title>
        <authorList>
            <person name="Qiu D."/>
        </authorList>
    </citation>
    <scope>NUCLEOTIDE SEQUENCE [LARGE SCALE GENOMIC DNA]</scope>
    <source>
        <strain evidence="12 13">DSM 12116</strain>
    </source>
</reference>
<dbReference type="CDD" id="cd06225">
    <property type="entry name" value="HAMP"/>
    <property type="match status" value="1"/>
</dbReference>
<dbReference type="Gene3D" id="1.10.287.950">
    <property type="entry name" value="Methyl-accepting chemotaxis protein"/>
    <property type="match status" value="1"/>
</dbReference>
<name>A0ABS5PK67_9FIRM</name>
<dbReference type="SMART" id="SM00283">
    <property type="entry name" value="MA"/>
    <property type="match status" value="1"/>
</dbReference>
<dbReference type="RefSeq" id="WP_213235000.1">
    <property type="nucleotide sequence ID" value="NZ_JAHBCL010000001.1"/>
</dbReference>
<proteinExistence type="inferred from homology"/>
<dbReference type="PROSITE" id="PS50111">
    <property type="entry name" value="CHEMOTAXIS_TRANSDUC_2"/>
    <property type="match status" value="1"/>
</dbReference>
<organism evidence="12 13">
    <name type="scientific">Fusibacter paucivorans</name>
    <dbReference type="NCBI Taxonomy" id="76009"/>
    <lineage>
        <taxon>Bacteria</taxon>
        <taxon>Bacillati</taxon>
        <taxon>Bacillota</taxon>
        <taxon>Clostridia</taxon>
        <taxon>Eubacteriales</taxon>
        <taxon>Eubacteriales Family XII. Incertae Sedis</taxon>
        <taxon>Fusibacter</taxon>
    </lineage>
</organism>
<comment type="subcellular location">
    <subcellularLocation>
        <location evidence="1">Cell membrane</location>
        <topology evidence="1">Multi-pass membrane protein</topology>
    </subcellularLocation>
</comment>
<keyword evidence="5 9" id="KW-0472">Membrane</keyword>
<evidence type="ECO:0000256" key="5">
    <source>
        <dbReference type="ARBA" id="ARBA00023136"/>
    </source>
</evidence>
<feature type="domain" description="HAMP" evidence="11">
    <location>
        <begin position="235"/>
        <end position="288"/>
    </location>
</feature>
<comment type="similarity">
    <text evidence="7">Belongs to the methyl-accepting chemotaxis (MCP) protein family.</text>
</comment>
<keyword evidence="2" id="KW-1003">Cell membrane</keyword>
<comment type="caution">
    <text evidence="12">The sequence shown here is derived from an EMBL/GenBank/DDBJ whole genome shotgun (WGS) entry which is preliminary data.</text>
</comment>
<keyword evidence="13" id="KW-1185">Reference proteome</keyword>
<evidence type="ECO:0000256" key="1">
    <source>
        <dbReference type="ARBA" id="ARBA00004651"/>
    </source>
</evidence>
<dbReference type="Pfam" id="PF00672">
    <property type="entry name" value="HAMP"/>
    <property type="match status" value="1"/>
</dbReference>
<dbReference type="InterPro" id="IPR033480">
    <property type="entry name" value="sCache_2"/>
</dbReference>
<feature type="domain" description="Methyl-accepting transducer" evidence="10">
    <location>
        <begin position="300"/>
        <end position="565"/>
    </location>
</feature>
<feature type="transmembrane region" description="Helical" evidence="9">
    <location>
        <begin position="212"/>
        <end position="233"/>
    </location>
</feature>
<evidence type="ECO:0000256" key="3">
    <source>
        <dbReference type="ARBA" id="ARBA00022692"/>
    </source>
</evidence>
<dbReference type="Gene3D" id="3.30.450.20">
    <property type="entry name" value="PAS domain"/>
    <property type="match status" value="1"/>
</dbReference>
<evidence type="ECO:0000256" key="7">
    <source>
        <dbReference type="ARBA" id="ARBA00029447"/>
    </source>
</evidence>
<evidence type="ECO:0000313" key="12">
    <source>
        <dbReference type="EMBL" id="MBS7525217.1"/>
    </source>
</evidence>
<keyword evidence="3 9" id="KW-0812">Transmembrane</keyword>
<evidence type="ECO:0000256" key="8">
    <source>
        <dbReference type="PROSITE-ProRule" id="PRU00284"/>
    </source>
</evidence>
<dbReference type="PANTHER" id="PTHR32089:SF112">
    <property type="entry name" value="LYSOZYME-LIKE PROTEIN-RELATED"/>
    <property type="match status" value="1"/>
</dbReference>